<keyword evidence="8" id="KW-0378">Hydrolase</keyword>
<reference evidence="15 16" key="1">
    <citation type="submission" date="2023-01" db="EMBL/GenBank/DDBJ databases">
        <authorList>
            <person name="Lee S.H."/>
            <person name="Jung H.S."/>
            <person name="Yun J.U."/>
        </authorList>
    </citation>
    <scope>NUCLEOTIDE SEQUENCE [LARGE SCALE GENOMIC DNA]</scope>
    <source>
        <strain evidence="15 16">CBA3646</strain>
    </source>
</reference>
<evidence type="ECO:0000256" key="13">
    <source>
        <dbReference type="SAM" id="Phobius"/>
    </source>
</evidence>
<name>A0ABY7QUZ8_9FIRM</name>
<keyword evidence="12 13" id="KW-0472">Membrane</keyword>
<evidence type="ECO:0000256" key="5">
    <source>
        <dbReference type="ARBA" id="ARBA00022670"/>
    </source>
</evidence>
<evidence type="ECO:0000313" key="15">
    <source>
        <dbReference type="EMBL" id="WBW50601.1"/>
    </source>
</evidence>
<keyword evidence="16" id="KW-1185">Reference proteome</keyword>
<protein>
    <submittedName>
        <fullName evidence="15">Site-2 protease family protein</fullName>
    </submittedName>
</protein>
<gene>
    <name evidence="15" type="ORF">O6R05_03380</name>
</gene>
<feature type="transmembrane region" description="Helical" evidence="13">
    <location>
        <begin position="83"/>
        <end position="108"/>
    </location>
</feature>
<keyword evidence="10 13" id="KW-1133">Transmembrane helix</keyword>
<feature type="transmembrane region" description="Helical" evidence="13">
    <location>
        <begin position="54"/>
        <end position="71"/>
    </location>
</feature>
<dbReference type="PANTHER" id="PTHR35864">
    <property type="entry name" value="ZINC METALLOPROTEASE MJ0611-RELATED"/>
    <property type="match status" value="1"/>
</dbReference>
<evidence type="ECO:0000256" key="7">
    <source>
        <dbReference type="ARBA" id="ARBA00022723"/>
    </source>
</evidence>
<evidence type="ECO:0000256" key="3">
    <source>
        <dbReference type="ARBA" id="ARBA00007931"/>
    </source>
</evidence>
<keyword evidence="6 13" id="KW-0812">Transmembrane</keyword>
<evidence type="ECO:0000256" key="1">
    <source>
        <dbReference type="ARBA" id="ARBA00001947"/>
    </source>
</evidence>
<dbReference type="RefSeq" id="WP_271192126.1">
    <property type="nucleotide sequence ID" value="NZ_CP115667.1"/>
</dbReference>
<keyword evidence="9" id="KW-0862">Zinc</keyword>
<evidence type="ECO:0000259" key="14">
    <source>
        <dbReference type="Pfam" id="PF02163"/>
    </source>
</evidence>
<proteinExistence type="inferred from homology"/>
<dbReference type="PANTHER" id="PTHR35864:SF1">
    <property type="entry name" value="ZINC METALLOPROTEASE YWHC-RELATED"/>
    <property type="match status" value="1"/>
</dbReference>
<dbReference type="InterPro" id="IPR044537">
    <property type="entry name" value="Rip2-like"/>
</dbReference>
<evidence type="ECO:0000256" key="8">
    <source>
        <dbReference type="ARBA" id="ARBA00022801"/>
    </source>
</evidence>
<comment type="cofactor">
    <cofactor evidence="1">
        <name>Zn(2+)</name>
        <dbReference type="ChEBI" id="CHEBI:29105"/>
    </cofactor>
</comment>
<comment type="subcellular location">
    <subcellularLocation>
        <location evidence="2">Cell membrane</location>
        <topology evidence="2">Multi-pass membrane protein</topology>
    </subcellularLocation>
</comment>
<keyword evidence="4" id="KW-1003">Cell membrane</keyword>
<accession>A0ABY7QUZ8</accession>
<dbReference type="CDD" id="cd06158">
    <property type="entry name" value="S2P-M50_like_1"/>
    <property type="match status" value="1"/>
</dbReference>
<feature type="transmembrane region" description="Helical" evidence="13">
    <location>
        <begin position="128"/>
        <end position="153"/>
    </location>
</feature>
<feature type="domain" description="Peptidase M50" evidence="14">
    <location>
        <begin position="119"/>
        <end position="159"/>
    </location>
</feature>
<evidence type="ECO:0000256" key="10">
    <source>
        <dbReference type="ARBA" id="ARBA00022989"/>
    </source>
</evidence>
<dbReference type="InterPro" id="IPR052348">
    <property type="entry name" value="Metallopeptidase_M50B"/>
</dbReference>
<sequence length="201" mass="22330">MLSSFSVYAIRVLALLFAIIPHEVAHGVAAYQFGDTTAKRQGRLSFNPLNHIDPLGLLFMVVFHFGWAKAVPININAFRNRRAGLFVVSVAGVVTNFILGLLASILWVKMGGQGLLGWFLEEVMWYNTMLGVFNLVPLPPLDGSKVLLSFLPYESQDFILQNERYIYILLVIGVMSGFIGQLIAPVMEAVLTAFIQLGLWL</sequence>
<dbReference type="EMBL" id="CP115667">
    <property type="protein sequence ID" value="WBW50601.1"/>
    <property type="molecule type" value="Genomic_DNA"/>
</dbReference>
<feature type="transmembrane region" description="Helical" evidence="13">
    <location>
        <begin position="165"/>
        <end position="184"/>
    </location>
</feature>
<evidence type="ECO:0000256" key="12">
    <source>
        <dbReference type="ARBA" id="ARBA00023136"/>
    </source>
</evidence>
<keyword evidence="11" id="KW-0482">Metalloprotease</keyword>
<evidence type="ECO:0000256" key="2">
    <source>
        <dbReference type="ARBA" id="ARBA00004651"/>
    </source>
</evidence>
<evidence type="ECO:0000313" key="16">
    <source>
        <dbReference type="Proteomes" id="UP001210339"/>
    </source>
</evidence>
<comment type="similarity">
    <text evidence="3">Belongs to the peptidase M50B family.</text>
</comment>
<evidence type="ECO:0000256" key="4">
    <source>
        <dbReference type="ARBA" id="ARBA00022475"/>
    </source>
</evidence>
<dbReference type="GO" id="GO:0006508">
    <property type="term" value="P:proteolysis"/>
    <property type="evidence" value="ECO:0007669"/>
    <property type="project" value="UniProtKB-KW"/>
</dbReference>
<evidence type="ECO:0000256" key="11">
    <source>
        <dbReference type="ARBA" id="ARBA00023049"/>
    </source>
</evidence>
<evidence type="ECO:0000256" key="9">
    <source>
        <dbReference type="ARBA" id="ARBA00022833"/>
    </source>
</evidence>
<dbReference type="GO" id="GO:0008233">
    <property type="term" value="F:peptidase activity"/>
    <property type="evidence" value="ECO:0007669"/>
    <property type="project" value="UniProtKB-KW"/>
</dbReference>
<dbReference type="Pfam" id="PF02163">
    <property type="entry name" value="Peptidase_M50"/>
    <property type="match status" value="1"/>
</dbReference>
<organism evidence="15 16">
    <name type="scientific">Peptoniphilus equinus</name>
    <dbReference type="NCBI Taxonomy" id="3016343"/>
    <lineage>
        <taxon>Bacteria</taxon>
        <taxon>Bacillati</taxon>
        <taxon>Bacillota</taxon>
        <taxon>Tissierellia</taxon>
        <taxon>Tissierellales</taxon>
        <taxon>Peptoniphilaceae</taxon>
        <taxon>Peptoniphilus</taxon>
    </lineage>
</organism>
<keyword evidence="5 15" id="KW-0645">Protease</keyword>
<dbReference type="Proteomes" id="UP001210339">
    <property type="component" value="Chromosome"/>
</dbReference>
<keyword evidence="7" id="KW-0479">Metal-binding</keyword>
<dbReference type="InterPro" id="IPR008915">
    <property type="entry name" value="Peptidase_M50"/>
</dbReference>
<evidence type="ECO:0000256" key="6">
    <source>
        <dbReference type="ARBA" id="ARBA00022692"/>
    </source>
</evidence>